<gene>
    <name evidence="1" type="ORF">LWI28_010838</name>
</gene>
<proteinExistence type="predicted"/>
<dbReference type="Proteomes" id="UP001064489">
    <property type="component" value="Chromosome 3"/>
</dbReference>
<evidence type="ECO:0000313" key="2">
    <source>
        <dbReference type="Proteomes" id="UP001064489"/>
    </source>
</evidence>
<protein>
    <submittedName>
        <fullName evidence="1">Uncharacterized protein</fullName>
    </submittedName>
</protein>
<reference evidence="1" key="1">
    <citation type="journal article" date="2022" name="Plant J.">
        <title>Strategies of tolerance reflected in two North American maple genomes.</title>
        <authorList>
            <person name="McEvoy S.L."/>
            <person name="Sezen U.U."/>
            <person name="Trouern-Trend A."/>
            <person name="McMahon S.M."/>
            <person name="Schaberg P.G."/>
            <person name="Yang J."/>
            <person name="Wegrzyn J.L."/>
            <person name="Swenson N.G."/>
        </authorList>
    </citation>
    <scope>NUCLEOTIDE SEQUENCE</scope>
    <source>
        <strain evidence="1">91603</strain>
    </source>
</reference>
<reference evidence="1" key="2">
    <citation type="submission" date="2023-02" db="EMBL/GenBank/DDBJ databases">
        <authorList>
            <person name="Swenson N.G."/>
            <person name="Wegrzyn J.L."/>
            <person name="Mcevoy S.L."/>
        </authorList>
    </citation>
    <scope>NUCLEOTIDE SEQUENCE</scope>
    <source>
        <strain evidence="1">91603</strain>
        <tissue evidence="1">Leaf</tissue>
    </source>
</reference>
<comment type="caution">
    <text evidence="1">The sequence shown here is derived from an EMBL/GenBank/DDBJ whole genome shotgun (WGS) entry which is preliminary data.</text>
</comment>
<dbReference type="EMBL" id="JAJSOW010000100">
    <property type="protein sequence ID" value="KAI9185807.1"/>
    <property type="molecule type" value="Genomic_DNA"/>
</dbReference>
<evidence type="ECO:0000313" key="1">
    <source>
        <dbReference type="EMBL" id="KAI9185807.1"/>
    </source>
</evidence>
<organism evidence="1 2">
    <name type="scientific">Acer negundo</name>
    <name type="common">Box elder</name>
    <dbReference type="NCBI Taxonomy" id="4023"/>
    <lineage>
        <taxon>Eukaryota</taxon>
        <taxon>Viridiplantae</taxon>
        <taxon>Streptophyta</taxon>
        <taxon>Embryophyta</taxon>
        <taxon>Tracheophyta</taxon>
        <taxon>Spermatophyta</taxon>
        <taxon>Magnoliopsida</taxon>
        <taxon>eudicotyledons</taxon>
        <taxon>Gunneridae</taxon>
        <taxon>Pentapetalae</taxon>
        <taxon>rosids</taxon>
        <taxon>malvids</taxon>
        <taxon>Sapindales</taxon>
        <taxon>Sapindaceae</taxon>
        <taxon>Hippocastanoideae</taxon>
        <taxon>Acereae</taxon>
        <taxon>Acer</taxon>
    </lineage>
</organism>
<accession>A0AAD5NXP0</accession>
<sequence>MEQTRMPAHIIAQNNDPKFQLVLITYLSMITPLDNILRKLNAGLRYSHYFGDAEFKVSPICVKMSRGELIIDDNQVKPAASGDWAAEYQQQDSGICQLN</sequence>
<name>A0AAD5NXP0_ACENE</name>
<dbReference type="AlphaFoldDB" id="A0AAD5NXP0"/>
<keyword evidence="2" id="KW-1185">Reference proteome</keyword>